<sequence length="2218" mass="245323">MKQRKGQGSGGSRGRKKRGLSDISPSTSLPPLVEGQLRCFLKLTVNRVIWKIAKPPTCVLVRVRWWGETSDGTLFCPRDALQTEPKAVRTTTRYAIRCGPKQFTSYLTDMAVLVLEVITKLDGLPIGRVQINGLAQLSPTHQINGFFTIVSSTSKKLGELQVSLALEPLSETYDSYHPLPTTDMTENVLLSKQGFRENTEPSSTQFQVPSRPRDIHTIKIDGKELAANSSRSTTPRGKDHVCFAENPDTIKDSSFGLQHSLNSGQSLESVTLKGRAPRKQMSLLNSSEFQPQIRTVAKSHSDSCILSSNNLPTKDLLSALLEQGNKLRNAMVISAMKSSPETSMLLDQVHPPINEDSLRASTQIRAFSRNRFKDHIEDHLLPSTENTFWRHDTKADTRAIQLLLGSAELSQGNFWDGLGSPPDSPSPGSDVYCISELNDPQYDQSLLENLFYTAPKSDTSISDFLSEEDDIVPSKKISQSTALARSSKVLESSDHKLKKRSAGKRNRNLVEQQMLSETPEDAQTMTLSVDRLALLGRTHSVRIIIETMGVPPDSPQMTPGKKSYAGPPPKVTTAKKRTFFVEYHFPVGFSESGLGKTALITEVVRLASSKITDGKVKFQQRFVFPVQFGGPMIEHWWNSNLTFQIYVKKTPQKKPEVIGSVSLSLRAVIQSELLSFSDQLPVQQENGQSPFGPLKVTMELITDNKDFTGINTKLSGNTHYTPLCAPTSPNKALPELNQDMTCTKNPQNLNQIHEETAKKAQNLVLPNRKSPSPVAPHPSTFVATPASHNLVNQTNGTTKESALLLHVLLMVPDGKDFISGESEKQSPCNVYLNCKLFSTEEVTRSVIAWGTTQPVFNFSQVIPVSLSSKYLERLKNNVMVIETWNKVRSPGQDKLLGLVKLPLHQFYMSFKDAKISRLLLDAQYPVVAVDSYMPVIDVFSGHQNGSLRVFLAMGSSNQIMALQRLKNEEGTLPPFSPRPAHFLDQPTAASVAMAEDRGNGLMEHCFEIHIEMVKGLAPLQATVWGEADCYVQYYFPVQHSQSSVLKGPEFLENGITLKPFRTATTLCVPDPIFNSEHHHSLLLPAEVPVQRLLLSAFSAQGLVPGGGVQFEIWCRYYYPNVRDQKVAKGTLPLSRICAMVTTQHREDVGIQTFNLPLTPRIENRKELRNQSSGLLDVGLRYRRSPRTAEGVLAARTVSISVQIIRACGLQAAAKALAEREPALQFSATVGVNASVTTHLSFLPQGEQRRTHPVACSFCPEFSHHVEFTCNLVTQHCSGEACFLAELLEFAEVIFAVYHENTKSASDIISIESCKEYLLGVVKVPTKELLIKRSGITGWYPIILPEDGGLPHGLELMQKIVGGLELSISFTHRGDRERVLEAAEHLGWSFENSLKDFVRMDEGEPATVTISTPRLWLPIHCVLLAGHNHIHKNTYCYLRYKFYDHEAFWTPLKKPKESVNKKQIMVTFKASKRAEVTRGPSLLWYFREERLEIQVWRAYGNDSVERPHQTDSWIGSAYVDLARLGERSARTLTVSGVYPLFGRNASNLSGAALRVHVVLSSLSSHLEPTHELDSMDCSSHSESEQLPRRNDEVQLSPPEVISCHQKSPASTQVPCSSTTAEVRLTQEGPADLDGTFAVSILVERAMHLSLKGSPLTERKVSIPSCCVSFATADESSPVYTQVVENTDSPIWNFQQQSRSDTTRSQASRHEEHVQNIRRFHESLHLQGEAPLPCDDKLTTSPLSSQTSILTSLRKNLSELDQIQRYFRQKLTKPFLPLSPQTQTAISQHQESCRDHLGPGASSLDPGSQCILEKSSNLVLQVSSLITDLQTITRDSQAALSSHRARSRSNKATTLPDAQDTEALQERCTMPDEPLVRAPDKGTDSPSPPPLEETSNGGRMLHESLRHAVPITRMQSSEDTEAGPAYSDEDYEEDIIEPRTLNEITTVTDKTSPWSSVISDTSEVISPQPDEVQREGPSCPSPGPFCREELMVKSSFLSSPERAVNPHLPRQGSPSQSLVACECEASKARVGGESASANPQPIPCPTLSGAQQSSTFVGWSSPQTDQNKEPKSEAPAENEAATSELGDSADSFKKLPLNLASQSRRENHKGPPIDSSDIRQRQVTTGSETSTKQSLLLPGPIVVPNFFLPPQQLEASLRMLSLSATLPPAATTDQDKSEATRGALSQRPCRPRPNSLPLNLPEEETLRIARIFSSQYSQKD</sequence>
<feature type="compositionally biased region" description="Polar residues" evidence="1">
    <location>
        <begin position="2119"/>
        <end position="2132"/>
    </location>
</feature>
<feature type="region of interest" description="Disordered" evidence="1">
    <location>
        <begin position="2166"/>
        <end position="2199"/>
    </location>
</feature>
<dbReference type="Bgee" id="ENSG00000168014">
    <property type="expression patterns" value="Expressed in sural nerve and 195 other cell types or tissues"/>
</dbReference>
<evidence type="ECO:0007829" key="5">
    <source>
        <dbReference type="PeptideAtlas" id="A0A7P0Z4H1"/>
    </source>
</evidence>
<dbReference type="OrthoDB" id="79771at2759"/>
<dbReference type="EMBL" id="AP002392">
    <property type="status" value="NOT_ANNOTATED_CDS"/>
    <property type="molecule type" value="Genomic_DNA"/>
</dbReference>
<dbReference type="GeneTree" id="ENSGT00510000048072"/>
<dbReference type="Pfam" id="PF00168">
    <property type="entry name" value="C2"/>
    <property type="match status" value="1"/>
</dbReference>
<dbReference type="InterPro" id="IPR035892">
    <property type="entry name" value="C2_domain_sf"/>
</dbReference>
<dbReference type="EMBL" id="KF495682">
    <property type="status" value="NOT_ANNOTATED_CDS"/>
    <property type="molecule type" value="Genomic_DNA"/>
</dbReference>
<feature type="compositionally biased region" description="Basic and acidic residues" evidence="1">
    <location>
        <begin position="1872"/>
        <end position="1881"/>
    </location>
</feature>
<protein>
    <submittedName>
        <fullName evidence="3">C2 domain containing 3 centriole elongation regulator</fullName>
    </submittedName>
</protein>
<evidence type="ECO:0000313" key="3">
    <source>
        <dbReference type="Ensembl" id="ENSP00000505970.1"/>
    </source>
</evidence>
<dbReference type="SUPFAM" id="SSF49562">
    <property type="entry name" value="C2 domain (Calcium/lipid-binding domain, CaLB)"/>
    <property type="match status" value="2"/>
</dbReference>
<name>A0A7P0Z4H1_HUMAN</name>
<dbReference type="PANTHER" id="PTHR21254:SF1">
    <property type="entry name" value="C2 DOMAIN-CONTAINING PROTEIN 3"/>
    <property type="match status" value="1"/>
</dbReference>
<dbReference type="PANTHER" id="PTHR21254">
    <property type="entry name" value="C2 DOMAIN-CONTAINING PROTEIN 3"/>
    <property type="match status" value="1"/>
</dbReference>
<evidence type="ECO:0000256" key="1">
    <source>
        <dbReference type="SAM" id="MobiDB-lite"/>
    </source>
</evidence>
<dbReference type="Pfam" id="PF25339">
    <property type="entry name" value="C2_C2CD3_N"/>
    <property type="match status" value="1"/>
</dbReference>
<gene>
    <name evidence="3" type="primary">C2CD3</name>
</gene>
<dbReference type="CDD" id="cd08683">
    <property type="entry name" value="C2_C2cd3"/>
    <property type="match status" value="1"/>
</dbReference>
<dbReference type="Ensembl" id="ENST00000681143.1">
    <property type="protein sequence ID" value="ENSP00000505970.1"/>
    <property type="gene ID" value="ENSG00000168014.18"/>
</dbReference>
<feature type="region of interest" description="Disordered" evidence="1">
    <location>
        <begin position="1"/>
        <end position="27"/>
    </location>
</feature>
<dbReference type="HGNC" id="HGNC:24564">
    <property type="gene designation" value="C2CD3"/>
</dbReference>
<feature type="domain" description="C2" evidence="2">
    <location>
        <begin position="787"/>
        <end position="919"/>
    </location>
</feature>
<evidence type="ECO:0000313" key="4">
    <source>
        <dbReference type="Proteomes" id="UP000005640"/>
    </source>
</evidence>
<dbReference type="InterPro" id="IPR057537">
    <property type="entry name" value="C2_C2CD3_N"/>
</dbReference>
<reference evidence="3 4" key="3">
    <citation type="journal article" date="2006" name="Nature">
        <title>Human chromosome 11 DNA sequence and analysis including novel gene identification.</title>
        <authorList>
            <person name="Taylor T.D."/>
            <person name="Noguchi H."/>
            <person name="Totoki Y."/>
            <person name="Toyoda A."/>
            <person name="Kuroki Y."/>
            <person name="Dewar K."/>
            <person name="Lloyd C."/>
            <person name="Itoh T."/>
            <person name="Takeda T."/>
            <person name="Kim D.W."/>
            <person name="She X."/>
            <person name="Barlow K.F."/>
            <person name="Bloom T."/>
            <person name="Bruford E."/>
            <person name="Chang J.L."/>
            <person name="Cuomo C.A."/>
            <person name="Eichler E."/>
            <person name="FitzGerald M.G."/>
            <person name="Jaffe D.B."/>
            <person name="LaButti K."/>
            <person name="Nicol R."/>
            <person name="Park H.S."/>
            <person name="Seaman C."/>
            <person name="Sougnez C."/>
            <person name="Yang X."/>
            <person name="Zimmer A.R."/>
            <person name="Zody M.C."/>
            <person name="Birren B.W."/>
            <person name="Nusbaum C."/>
            <person name="Fujiyama A."/>
            <person name="Hattori M."/>
            <person name="Rogers J."/>
            <person name="Lander E.S."/>
            <person name="Sakaki Y."/>
        </authorList>
    </citation>
    <scope>NUCLEOTIDE SEQUENCE [LARGE SCALE GENOMIC DNA]</scope>
</reference>
<keyword evidence="5 6" id="KW-1267">Proteomics identification</keyword>
<feature type="region of interest" description="Disordered" evidence="1">
    <location>
        <begin position="1912"/>
        <end position="1983"/>
    </location>
</feature>
<feature type="compositionally biased region" description="Polar residues" evidence="1">
    <location>
        <begin position="2046"/>
        <end position="2063"/>
    </location>
</feature>
<feature type="region of interest" description="Disordered" evidence="1">
    <location>
        <begin position="1837"/>
        <end position="1897"/>
    </location>
</feature>
<reference evidence="3" key="4">
    <citation type="submission" date="2025-08" db="UniProtKB">
        <authorList>
            <consortium name="Ensembl"/>
        </authorList>
    </citation>
    <scope>IDENTIFICATION</scope>
</reference>
<feature type="region of interest" description="Disordered" evidence="1">
    <location>
        <begin position="1569"/>
        <end position="1591"/>
    </location>
</feature>
<feature type="compositionally biased region" description="Polar residues" evidence="1">
    <location>
        <begin position="1940"/>
        <end position="1963"/>
    </location>
</feature>
<feature type="domain" description="C2" evidence="2">
    <location>
        <begin position="1171"/>
        <end position="1339"/>
    </location>
</feature>
<feature type="region of interest" description="Disordered" evidence="1">
    <location>
        <begin position="1995"/>
        <end position="2134"/>
    </location>
</feature>
<evidence type="ECO:0007829" key="6">
    <source>
        <dbReference type="ProteomicsDB" id="A0A7P0Z4H1"/>
    </source>
</evidence>
<keyword evidence="4" id="KW-1185">Reference proteome</keyword>
<reference evidence="3 4" key="1">
    <citation type="journal article" date="2001" name="Nature">
        <title>Initial sequencing and analysis of the human genome.</title>
        <authorList>
            <consortium name="International Human Genome Sequencing Consortium"/>
            <person name="Lander E.S."/>
            <person name="Linton L.M."/>
            <person name="Birren B."/>
            <person name="Nusbaum C."/>
            <person name="Zody M.C."/>
            <person name="Baldwin J."/>
            <person name="Devon K."/>
            <person name="Dewar K."/>
            <person name="Doyle M."/>
            <person name="FitzHugh W."/>
            <person name="Funke R."/>
            <person name="Gage D."/>
            <person name="Harris K."/>
            <person name="Heaford A."/>
            <person name="Howland J."/>
            <person name="Kann L."/>
            <person name="Lehoczky J."/>
            <person name="LeVine R."/>
            <person name="McEwan P."/>
            <person name="McKernan K."/>
            <person name="Meldrim J."/>
            <person name="Mesirov J.P."/>
            <person name="Miranda C."/>
            <person name="Morris W."/>
            <person name="Naylor J."/>
            <person name="Raymond C."/>
            <person name="Rosetti M."/>
            <person name="Santos R."/>
            <person name="Sheridan A."/>
            <person name="Sougnez C."/>
            <person name="Stange-Thomann N."/>
            <person name="Stojanovic N."/>
            <person name="Subramanian A."/>
            <person name="Wyman D."/>
            <person name="Rogers J."/>
            <person name="Sulston J."/>
            <person name="Ainscough R."/>
            <person name="Beck S."/>
            <person name="Bentley D."/>
            <person name="Burton J."/>
            <person name="Clee C."/>
            <person name="Carter N."/>
            <person name="Coulson A."/>
            <person name="Deadman R."/>
            <person name="Deloukas P."/>
            <person name="Dunham A."/>
            <person name="Dunham I."/>
            <person name="Durbin R."/>
            <person name="French L."/>
            <person name="Grafham D."/>
            <person name="Gregory S."/>
            <person name="Hubbard T."/>
            <person name="Humphray S."/>
            <person name="Hunt A."/>
            <person name="Jones M."/>
            <person name="Lloyd C."/>
            <person name="McMurray A."/>
            <person name="Matthews L."/>
            <person name="Mercer S."/>
            <person name="Milne S."/>
            <person name="Mullikin J.C."/>
            <person name="Mungall A."/>
            <person name="Plumb R."/>
            <person name="Ross M."/>
            <person name="Shownkeen R."/>
            <person name="Sims S."/>
            <person name="Waterston R.H."/>
            <person name="Wilson R.K."/>
            <person name="Hillier L.W."/>
            <person name="McPherson J.D."/>
            <person name="Marra M.A."/>
            <person name="Mardis E.R."/>
            <person name="Fulton L.A."/>
            <person name="Chinwalla A.T."/>
            <person name="Pepin K.H."/>
            <person name="Gish W.R."/>
            <person name="Chissoe S.L."/>
            <person name="Wendl M.C."/>
            <person name="Delehaunty K.D."/>
            <person name="Miner T.L."/>
            <person name="Delehaunty A."/>
            <person name="Kramer J.B."/>
            <person name="Cook L.L."/>
            <person name="Fulton R.S."/>
            <person name="Johnson D.L."/>
            <person name="Minx P.J."/>
            <person name="Clifton S.W."/>
            <person name="Hawkins T."/>
            <person name="Branscomb E."/>
            <person name="Predki P."/>
            <person name="Richardson P."/>
            <person name="Wenning S."/>
            <person name="Slezak T."/>
            <person name="Doggett N."/>
            <person name="Cheng J.F."/>
            <person name="Olsen A."/>
            <person name="Lucas S."/>
            <person name="Elkin C."/>
            <person name="Uberbacher E."/>
            <person name="Frazier M."/>
            <person name="Gibbs R.A."/>
            <person name="Muzny D.M."/>
            <person name="Scherer S.E."/>
            <person name="Bouck J.B."/>
            <person name="Sodergren E.J."/>
            <person name="Worley K.C."/>
            <person name="Rives C.M."/>
            <person name="Gorrell J.H."/>
            <person name="Metzker M.L."/>
            <person name="Naylor S.L."/>
            <person name="Kucherlapati R.S."/>
            <person name="Nelson D.L."/>
            <person name="Weinstock G.M."/>
            <person name="Sakaki Y."/>
            <person name="Fujiyama A."/>
            <person name="Hattori M."/>
            <person name="Yada T."/>
            <person name="Toyoda A."/>
            <person name="Itoh T."/>
            <person name="Kawagoe C."/>
            <person name="Watanabe H."/>
            <person name="Totoki Y."/>
            <person name="Taylor T."/>
            <person name="Weissenbach J."/>
            <person name="Heilig R."/>
            <person name="Saurin W."/>
            <person name="Artiguenave F."/>
            <person name="Brottier P."/>
            <person name="Bruls T."/>
            <person name="Pelletier E."/>
            <person name="Robert C."/>
            <person name="Wincker P."/>
            <person name="Smith D.R."/>
            <person name="Doucette-Stamm L."/>
            <person name="Rubenfield M."/>
            <person name="Weinstock K."/>
            <person name="Lee H.M."/>
            <person name="Dubois J."/>
            <person name="Rosenthal A."/>
            <person name="Platzer M."/>
            <person name="Nyakatura G."/>
            <person name="Taudien S."/>
            <person name="Rump A."/>
            <person name="Yang H."/>
            <person name="Yu J."/>
            <person name="Wang J."/>
            <person name="Huang G."/>
            <person name="Gu J."/>
            <person name="Hood L."/>
            <person name="Rowen L."/>
            <person name="Madan A."/>
            <person name="Qin S."/>
            <person name="Davis R.W."/>
            <person name="Federspiel N.A."/>
            <person name="Abola A.P."/>
            <person name="Proctor M.J."/>
            <person name="Myers R.M."/>
            <person name="Schmutz J."/>
            <person name="Dickson M."/>
            <person name="Grimwood J."/>
            <person name="Cox D.R."/>
            <person name="Olson M.V."/>
            <person name="Kaul R."/>
            <person name="Raymond C."/>
            <person name="Shimizu N."/>
            <person name="Kawasaki K."/>
            <person name="Minoshima S."/>
            <person name="Evans G.A."/>
            <person name="Athanasiou M."/>
            <person name="Schultz R."/>
            <person name="Roe B.A."/>
            <person name="Chen F."/>
            <person name="Pan H."/>
            <person name="Ramser J."/>
            <person name="Lehrach H."/>
            <person name="Reinhardt R."/>
            <person name="McCombie W.R."/>
            <person name="de la Bastide M."/>
            <person name="Dedhia N."/>
            <person name="Blocker H."/>
            <person name="Hornischer K."/>
            <person name="Nordsiek G."/>
            <person name="Agarwala R."/>
            <person name="Aravind L."/>
            <person name="Bailey J.A."/>
            <person name="Bateman A."/>
            <person name="Batzoglou S."/>
            <person name="Birney E."/>
            <person name="Bork P."/>
            <person name="Brown D.G."/>
            <person name="Burge C.B."/>
            <person name="Cerutti L."/>
            <person name="Chen H.C."/>
            <person name="Church D."/>
            <person name="Clamp M."/>
            <person name="Copley R.R."/>
            <person name="Doerks T."/>
            <person name="Eddy S.R."/>
            <person name="Eichler E.E."/>
            <person name="Furey T.S."/>
            <person name="Galagan J."/>
            <person name="Gilbert J.G."/>
            <person name="Harmon C."/>
            <person name="Hayashizaki Y."/>
            <person name="Haussler D."/>
            <person name="Hermjakob H."/>
            <person name="Hokamp K."/>
            <person name="Jang W."/>
            <person name="Johnson L.S."/>
            <person name="Jones T.A."/>
            <person name="Kasif S."/>
            <person name="Kaspryzk A."/>
            <person name="Kennedy S."/>
            <person name="Kent W.J."/>
            <person name="Kitts P."/>
            <person name="Koonin E.V."/>
            <person name="Korf I."/>
            <person name="Kulp D."/>
            <person name="Lancet D."/>
            <person name="Lowe T.M."/>
            <person name="McLysaght A."/>
            <person name="Mikkelsen T."/>
            <person name="Moran J.V."/>
            <person name="Mulder N."/>
            <person name="Pollara V.J."/>
            <person name="Ponting C.P."/>
            <person name="Schuler G."/>
            <person name="Schultz J."/>
            <person name="Slater G."/>
            <person name="Smit A.F."/>
            <person name="Stupka E."/>
            <person name="Szustakowski J."/>
            <person name="Thierry-Mieg D."/>
            <person name="Thierry-Mieg J."/>
            <person name="Wagner L."/>
            <person name="Wallis J."/>
            <person name="Wheeler R."/>
            <person name="Williams A."/>
            <person name="Wolf Y.I."/>
            <person name="Wolfe K.H."/>
            <person name="Yang S.P."/>
            <person name="Yeh R.F."/>
            <person name="Collins F."/>
            <person name="Guyer M.S."/>
            <person name="Peterson J."/>
            <person name="Felsenfeld A."/>
            <person name="Wetterstrand K.A."/>
            <person name="Patrinos A."/>
            <person name="Morgan M.J."/>
            <person name="de Jong P."/>
            <person name="Catanese J.J."/>
            <person name="Osoegawa K."/>
            <person name="Shizuya H."/>
            <person name="Choi S."/>
            <person name="Chen Y.J."/>
        </authorList>
    </citation>
    <scope>NUCLEOTIDE SEQUENCE [LARGE SCALE GENOMIC DNA]</scope>
</reference>
<feature type="region of interest" description="Disordered" evidence="1">
    <location>
        <begin position="549"/>
        <end position="568"/>
    </location>
</feature>
<dbReference type="PROSITE" id="PS50004">
    <property type="entry name" value="C2"/>
    <property type="match status" value="5"/>
</dbReference>
<organism evidence="3 4">
    <name type="scientific">Homo sapiens</name>
    <name type="common">Human</name>
    <dbReference type="NCBI Taxonomy" id="9606"/>
    <lineage>
        <taxon>Eukaryota</taxon>
        <taxon>Metazoa</taxon>
        <taxon>Chordata</taxon>
        <taxon>Craniata</taxon>
        <taxon>Vertebrata</taxon>
        <taxon>Euteleostomi</taxon>
        <taxon>Mammalia</taxon>
        <taxon>Eutheria</taxon>
        <taxon>Euarchontoglires</taxon>
        <taxon>Primates</taxon>
        <taxon>Haplorrhini</taxon>
        <taxon>Catarrhini</taxon>
        <taxon>Hominidae</taxon>
        <taxon>Homo</taxon>
    </lineage>
</organism>
<dbReference type="EMBL" id="AP003717">
    <property type="status" value="NOT_ANNOTATED_CDS"/>
    <property type="molecule type" value="Genomic_DNA"/>
</dbReference>
<feature type="compositionally biased region" description="Basic and acidic residues" evidence="1">
    <location>
        <begin position="2101"/>
        <end position="2118"/>
    </location>
</feature>
<accession>A0A7P0Z4H1</accession>
<reference evidence="3 4" key="2">
    <citation type="journal article" date="2004" name="Nature">
        <title>Finishing the euchromatic sequence of the human genome.</title>
        <authorList>
            <consortium name="International Human Genome Sequencing Consortium"/>
        </authorList>
    </citation>
    <scope>NUCLEOTIDE SEQUENCE [LARGE SCALE GENOMIC DNA]</scope>
</reference>
<feature type="domain" description="C2" evidence="2">
    <location>
        <begin position="985"/>
        <end position="1147"/>
    </location>
</feature>
<dbReference type="InterPro" id="IPR037775">
    <property type="entry name" value="C2_C2CD3"/>
</dbReference>
<feature type="domain" description="C2" evidence="2">
    <location>
        <begin position="1403"/>
        <end position="1533"/>
    </location>
</feature>
<feature type="compositionally biased region" description="Basic residues" evidence="1">
    <location>
        <begin position="496"/>
        <end position="507"/>
    </location>
</feature>
<dbReference type="InterPro" id="IPR000008">
    <property type="entry name" value="C2_dom"/>
</dbReference>
<dbReference type="Ensembl" id="ENST00000681143.1">
    <property type="protein sequence ID" value="ENSP00000505970.1"/>
    <property type="gene ID" value="ENSG00000168014.19"/>
</dbReference>
<evidence type="ECO:0000259" key="2">
    <source>
        <dbReference type="PROSITE" id="PS50004"/>
    </source>
</evidence>
<dbReference type="Proteomes" id="UP000005640">
    <property type="component" value="Chromosome 11"/>
</dbReference>
<proteinExistence type="evidence at protein level"/>
<feature type="domain" description="C2" evidence="2">
    <location>
        <begin position="521"/>
        <end position="678"/>
    </location>
</feature>
<reference evidence="3" key="5">
    <citation type="submission" date="2025-09" db="UniProtKB">
        <authorList>
            <consortium name="Ensembl"/>
        </authorList>
    </citation>
    <scope>IDENTIFICATION</scope>
</reference>
<dbReference type="OpenTargets" id="ENSG00000168014"/>
<feature type="region of interest" description="Disordered" evidence="1">
    <location>
        <begin position="488"/>
        <end position="508"/>
    </location>
</feature>